<protein>
    <submittedName>
        <fullName evidence="1">Uncharacterized protein</fullName>
    </submittedName>
</protein>
<organism evidence="1 2">
    <name type="scientific">Paraburkholderia translucens</name>
    <dbReference type="NCBI Taxonomy" id="2886945"/>
    <lineage>
        <taxon>Bacteria</taxon>
        <taxon>Pseudomonadati</taxon>
        <taxon>Pseudomonadota</taxon>
        <taxon>Betaproteobacteria</taxon>
        <taxon>Burkholderiales</taxon>
        <taxon>Burkholderiaceae</taxon>
        <taxon>Paraburkholderia</taxon>
    </lineage>
</organism>
<dbReference type="EMBL" id="JAJITC010000001">
    <property type="protein sequence ID" value="MCC8400658.1"/>
    <property type="molecule type" value="Genomic_DNA"/>
</dbReference>
<evidence type="ECO:0000313" key="1">
    <source>
        <dbReference type="EMBL" id="MCC8400658.1"/>
    </source>
</evidence>
<comment type="caution">
    <text evidence="1">The sequence shown here is derived from an EMBL/GenBank/DDBJ whole genome shotgun (WGS) entry which is preliminary data.</text>
</comment>
<evidence type="ECO:0000313" key="2">
    <source>
        <dbReference type="Proteomes" id="UP001430614"/>
    </source>
</evidence>
<sequence length="110" mass="12277">MPGTGSAGNQQATCLIALSDLYRRRVRQVRACCFHRGEEAVQCSLFVESHCRKDAFTTKLPDSSVIAPLHPIIVPAISDRFEHKRVIVVRLAIGLMESKTKELELEKIST</sequence>
<reference evidence="1 2" key="1">
    <citation type="submission" date="2021-11" db="EMBL/GenBank/DDBJ databases">
        <authorList>
            <person name="Oh E.-T."/>
            <person name="Kim S.-B."/>
        </authorList>
    </citation>
    <scope>NUCLEOTIDE SEQUENCE [LARGE SCALE GENOMIC DNA]</scope>
    <source>
        <strain evidence="1 2">MMS20-SJTN17</strain>
    </source>
</reference>
<keyword evidence="2" id="KW-1185">Reference proteome</keyword>
<accession>A0ABS8K830</accession>
<gene>
    <name evidence="1" type="ORF">LJ655_01905</name>
</gene>
<name>A0ABS8K830_9BURK</name>
<proteinExistence type="predicted"/>
<dbReference type="Proteomes" id="UP001430614">
    <property type="component" value="Unassembled WGS sequence"/>
</dbReference>
<dbReference type="RefSeq" id="WP_230559566.1">
    <property type="nucleotide sequence ID" value="NZ_JAJITC010000001.1"/>
</dbReference>